<feature type="compositionally biased region" description="Basic residues" evidence="2">
    <location>
        <begin position="213"/>
        <end position="230"/>
    </location>
</feature>
<dbReference type="Proteomes" id="UP001079430">
    <property type="component" value="Unassembled WGS sequence"/>
</dbReference>
<evidence type="ECO:0000313" key="3">
    <source>
        <dbReference type="EMBL" id="MCZ4094701.1"/>
    </source>
</evidence>
<evidence type="ECO:0000256" key="2">
    <source>
        <dbReference type="SAM" id="MobiDB-lite"/>
    </source>
</evidence>
<dbReference type="SUPFAM" id="SSF51126">
    <property type="entry name" value="Pectin lyase-like"/>
    <property type="match status" value="1"/>
</dbReference>
<dbReference type="EMBL" id="JAPVOI010000006">
    <property type="protein sequence ID" value="MCZ4094701.1"/>
    <property type="molecule type" value="Genomic_DNA"/>
</dbReference>
<dbReference type="InterPro" id="IPR011050">
    <property type="entry name" value="Pectin_lyase_fold/virulence"/>
</dbReference>
<sequence>MTPTVTNNGLLAFNLNSNYGFAGVISGSGGVNKLGIGITTLTGANSYTGATNVNAGTLLVNGNQSGATGLTSVANGATLGGTGTIGGSVTVANGGTLSPGGAGNAPGALTINGGLTLSSTSNVNVNFGQANVPGGPLNDVINIGGNFVLDGTLNVTQTPGGTFGPGVYRIFNYSGSLTNNGLNVTGSRLFRADLGRQPGQPDQFGRPDTQLLGRRRRTTRQQRGQWRRRPGAPPAIPTGPTVPALSWGRSRMPASPSSRVRQAW</sequence>
<protein>
    <submittedName>
        <fullName evidence="3">Autotransporter-associated beta strand repeat-containing protein</fullName>
    </submittedName>
</protein>
<keyword evidence="4" id="KW-1185">Reference proteome</keyword>
<evidence type="ECO:0000256" key="1">
    <source>
        <dbReference type="ARBA" id="ARBA00022729"/>
    </source>
</evidence>
<dbReference type="RefSeq" id="WP_269286878.1">
    <property type="nucleotide sequence ID" value="NZ_JAPVOI010000006.1"/>
</dbReference>
<dbReference type="InterPro" id="IPR013425">
    <property type="entry name" value="Autotrns_rpt"/>
</dbReference>
<comment type="caution">
    <text evidence="3">The sequence shown here is derived from an EMBL/GenBank/DDBJ whole genome shotgun (WGS) entry which is preliminary data.</text>
</comment>
<dbReference type="Gene3D" id="2.160.20.20">
    <property type="match status" value="1"/>
</dbReference>
<name>A0ABT4KRW4_9HYPH</name>
<feature type="region of interest" description="Disordered" evidence="2">
    <location>
        <begin position="194"/>
        <end position="264"/>
    </location>
</feature>
<dbReference type="InterPro" id="IPR012332">
    <property type="entry name" value="Autotransporter_pectin_lyase_C"/>
</dbReference>
<gene>
    <name evidence="3" type="ORF">O3W52_33990</name>
</gene>
<dbReference type="Pfam" id="PF12951">
    <property type="entry name" value="PATR"/>
    <property type="match status" value="1"/>
</dbReference>
<reference evidence="3" key="1">
    <citation type="submission" date="2022-10" db="EMBL/GenBank/DDBJ databases">
        <title>Whole genome sequencing of three plant growth promoting bacteria isolated from Vachellia tortilis subsp. raddiana in Morocco.</title>
        <authorList>
            <person name="Hnini M."/>
            <person name="Zouagui R."/>
            <person name="Zouagui H."/>
            <person name="Chemao Elfihri M.-W."/>
            <person name="Ibrahimi A."/>
            <person name="Sbabou L."/>
            <person name="Aurag J."/>
        </authorList>
    </citation>
    <scope>NUCLEOTIDE SEQUENCE</scope>
    <source>
        <strain evidence="3">LMR678</strain>
    </source>
</reference>
<organism evidence="3 4">
    <name type="scientific">Sinorhizobium psoraleae</name>
    <dbReference type="NCBI Taxonomy" id="520838"/>
    <lineage>
        <taxon>Bacteria</taxon>
        <taxon>Pseudomonadati</taxon>
        <taxon>Pseudomonadota</taxon>
        <taxon>Alphaproteobacteria</taxon>
        <taxon>Hyphomicrobiales</taxon>
        <taxon>Rhizobiaceae</taxon>
        <taxon>Sinorhizobium/Ensifer group</taxon>
        <taxon>Sinorhizobium</taxon>
    </lineage>
</organism>
<evidence type="ECO:0000313" key="4">
    <source>
        <dbReference type="Proteomes" id="UP001079430"/>
    </source>
</evidence>
<keyword evidence="1" id="KW-0732">Signal</keyword>
<feature type="compositionally biased region" description="Polar residues" evidence="2">
    <location>
        <begin position="255"/>
        <end position="264"/>
    </location>
</feature>
<proteinExistence type="predicted"/>
<accession>A0ABT4KRW4</accession>
<dbReference type="NCBIfam" id="TIGR02601">
    <property type="entry name" value="autotrns_rpt"/>
    <property type="match status" value="1"/>
</dbReference>